<organism evidence="3 4">
    <name type="scientific">Tortispora caseinolytica NRRL Y-17796</name>
    <dbReference type="NCBI Taxonomy" id="767744"/>
    <lineage>
        <taxon>Eukaryota</taxon>
        <taxon>Fungi</taxon>
        <taxon>Dikarya</taxon>
        <taxon>Ascomycota</taxon>
        <taxon>Saccharomycotina</taxon>
        <taxon>Trigonopsidomycetes</taxon>
        <taxon>Trigonopsidales</taxon>
        <taxon>Trigonopsidaceae</taxon>
        <taxon>Tortispora</taxon>
    </lineage>
</organism>
<dbReference type="EMBL" id="KV453841">
    <property type="protein sequence ID" value="ODV91540.1"/>
    <property type="molecule type" value="Genomic_DNA"/>
</dbReference>
<evidence type="ECO:0000256" key="2">
    <source>
        <dbReference type="SAM" id="MobiDB-lite"/>
    </source>
</evidence>
<gene>
    <name evidence="3" type="ORF">CANCADRAFT_72582</name>
</gene>
<protein>
    <submittedName>
        <fullName evidence="3">Uncharacterized protein</fullName>
    </submittedName>
</protein>
<proteinExistence type="predicted"/>
<dbReference type="OrthoDB" id="4507572at2759"/>
<evidence type="ECO:0000313" key="3">
    <source>
        <dbReference type="EMBL" id="ODV91540.1"/>
    </source>
</evidence>
<evidence type="ECO:0000313" key="4">
    <source>
        <dbReference type="Proteomes" id="UP000095023"/>
    </source>
</evidence>
<feature type="compositionally biased region" description="Low complexity" evidence="2">
    <location>
        <begin position="73"/>
        <end position="83"/>
    </location>
</feature>
<name>A0A1E4TIF1_9ASCO</name>
<dbReference type="Proteomes" id="UP000095023">
    <property type="component" value="Unassembled WGS sequence"/>
</dbReference>
<feature type="region of interest" description="Disordered" evidence="2">
    <location>
        <begin position="36"/>
        <end position="85"/>
    </location>
</feature>
<accession>A0A1E4TIF1</accession>
<evidence type="ECO:0000256" key="1">
    <source>
        <dbReference type="SAM" id="Coils"/>
    </source>
</evidence>
<sequence>MNRDHSHDSLLSSLPSSASIYGLNREYTESIIASRSTKTVNSGLTKAESVLRESNREQTGSICSNESKRERSAASIKAAPASSTRTIRNSVQSDFIPSNLMGVSMARIPRSESSAHLDALEDKISTTERDLETYRRKIDVLERLLPPFPCTHDERALDKIRTELNKCKDKVAELERSKYENGILLRRAWRKKQDAKGRGTMFFSARHSDEM</sequence>
<keyword evidence="4" id="KW-1185">Reference proteome</keyword>
<feature type="coiled-coil region" evidence="1">
    <location>
        <begin position="117"/>
        <end position="177"/>
    </location>
</feature>
<dbReference type="AlphaFoldDB" id="A0A1E4TIF1"/>
<reference evidence="4" key="1">
    <citation type="submission" date="2016-02" db="EMBL/GenBank/DDBJ databases">
        <title>Comparative genomics of biotechnologically important yeasts.</title>
        <authorList>
            <consortium name="DOE Joint Genome Institute"/>
            <person name="Riley R."/>
            <person name="Haridas S."/>
            <person name="Wolfe K.H."/>
            <person name="Lopes M.R."/>
            <person name="Hittinger C.T."/>
            <person name="Goker M."/>
            <person name="Salamov A."/>
            <person name="Wisecaver J."/>
            <person name="Long T.M."/>
            <person name="Aerts A.L."/>
            <person name="Barry K."/>
            <person name="Choi C."/>
            <person name="Clum A."/>
            <person name="Coughlan A.Y."/>
            <person name="Deshpande S."/>
            <person name="Douglass A.P."/>
            <person name="Hanson S.J."/>
            <person name="Klenk H.-P."/>
            <person name="Labutti K."/>
            <person name="Lapidus A."/>
            <person name="Lindquist E."/>
            <person name="Lipzen A."/>
            <person name="Meier-Kolthoff J.P."/>
            <person name="Ohm R.A."/>
            <person name="Otillar R.P."/>
            <person name="Pangilinan J."/>
            <person name="Peng Y."/>
            <person name="Rokas A."/>
            <person name="Rosa C.A."/>
            <person name="Scheuner C."/>
            <person name="Sibirny A.A."/>
            <person name="Slot J.C."/>
            <person name="Stielow J.B."/>
            <person name="Sun H."/>
            <person name="Kurtzman C.P."/>
            <person name="Blackwell M."/>
            <person name="Jeffries T.W."/>
            <person name="Grigoriev I.V."/>
        </authorList>
    </citation>
    <scope>NUCLEOTIDE SEQUENCE [LARGE SCALE GENOMIC DNA]</scope>
    <source>
        <strain evidence="4">NRRL Y-17796</strain>
    </source>
</reference>
<keyword evidence="1" id="KW-0175">Coiled coil</keyword>